<evidence type="ECO:0000313" key="3">
    <source>
        <dbReference type="Proteomes" id="UP000010504"/>
    </source>
</evidence>
<feature type="transmembrane region" description="Helical" evidence="1">
    <location>
        <begin position="122"/>
        <end position="140"/>
    </location>
</feature>
<feature type="transmembrane region" description="Helical" evidence="1">
    <location>
        <begin position="146"/>
        <end position="164"/>
    </location>
</feature>
<proteinExistence type="predicted"/>
<evidence type="ECO:0000256" key="1">
    <source>
        <dbReference type="SAM" id="Phobius"/>
    </source>
</evidence>
<dbReference type="EMBL" id="AHXS01000034">
    <property type="protein sequence ID" value="ELB37722.1"/>
    <property type="molecule type" value="Genomic_DNA"/>
</dbReference>
<protein>
    <recommendedName>
        <fullName evidence="4">Oligosaccharide repeat unit polymerase</fullName>
    </recommendedName>
</protein>
<sequence length="174" mass="19938">MQPFVLKIENTLVELSIKTDWSRYENIVQNWRGYEVFVALNQFNNFSLLQKIMGNGFGTLIPVKYTNLVGVPLENGGIILLHNGYYTLLLKTGICGLLCYLLFFCRLILLSLKSYSDNAMESIILLSISVITLVNTYTTTGIFKSTYSFITLIFMGFLIFIISRKRKYNLEGLR</sequence>
<keyword evidence="1" id="KW-1133">Transmembrane helix</keyword>
<name>A0A828ZU89_ENTFC</name>
<evidence type="ECO:0008006" key="4">
    <source>
        <dbReference type="Google" id="ProtNLM"/>
    </source>
</evidence>
<keyword evidence="1" id="KW-0472">Membrane</keyword>
<accession>A0A828ZU89</accession>
<dbReference type="AlphaFoldDB" id="A0A828ZU89"/>
<feature type="transmembrane region" description="Helical" evidence="1">
    <location>
        <begin position="88"/>
        <end position="110"/>
    </location>
</feature>
<organism evidence="2 3">
    <name type="scientific">Enterococcus faecium EnGen0026</name>
    <dbReference type="NCBI Taxonomy" id="1138917"/>
    <lineage>
        <taxon>Bacteria</taxon>
        <taxon>Bacillati</taxon>
        <taxon>Bacillota</taxon>
        <taxon>Bacilli</taxon>
        <taxon>Lactobacillales</taxon>
        <taxon>Enterococcaceae</taxon>
        <taxon>Enterococcus</taxon>
    </lineage>
</organism>
<reference evidence="2 3" key="1">
    <citation type="submission" date="2012-12" db="EMBL/GenBank/DDBJ databases">
        <title>The Genome Sequence of Enterococcus faecium E2039.</title>
        <authorList>
            <consortium name="The Broad Institute Genome Sequencing Platform"/>
            <consortium name="The Broad Institute Genome Sequencing Center for Infectious Disease"/>
            <person name="Earl A.M."/>
            <person name="Gilmore M.S."/>
            <person name="van Schaik W."/>
            <person name="Lebreton F."/>
            <person name="Willems R.J."/>
            <person name="Walker B."/>
            <person name="Young S.K."/>
            <person name="Zeng Q."/>
            <person name="Gargeya S."/>
            <person name="Fitzgerald M."/>
            <person name="Haas B."/>
            <person name="Abouelleil A."/>
            <person name="Alvarado L."/>
            <person name="Arachchi H.M."/>
            <person name="Berlin A.M."/>
            <person name="Chapman S.B."/>
            <person name="Dewar J."/>
            <person name="Goldberg J."/>
            <person name="Griggs A."/>
            <person name="Gujja S."/>
            <person name="Hansen M."/>
            <person name="Howarth C."/>
            <person name="Imamovic A."/>
            <person name="Larimer J."/>
            <person name="McCowan C."/>
            <person name="Murphy C."/>
            <person name="Neiman D."/>
            <person name="Pearson M."/>
            <person name="Priest M."/>
            <person name="Roberts A."/>
            <person name="Saif S."/>
            <person name="Shea T."/>
            <person name="Sisk P."/>
            <person name="Sykes S."/>
            <person name="Wortman J."/>
            <person name="Nusbaum C."/>
            <person name="Birren B."/>
        </authorList>
    </citation>
    <scope>NUCLEOTIDE SEQUENCE [LARGE SCALE GENOMIC DNA]</scope>
    <source>
        <strain evidence="2 3">E2039</strain>
    </source>
</reference>
<keyword evidence="1" id="KW-0812">Transmembrane</keyword>
<evidence type="ECO:0000313" key="2">
    <source>
        <dbReference type="EMBL" id="ELB37722.1"/>
    </source>
</evidence>
<gene>
    <name evidence="2" type="ORF">OKA_05829</name>
</gene>
<dbReference type="Proteomes" id="UP000010504">
    <property type="component" value="Unassembled WGS sequence"/>
</dbReference>
<comment type="caution">
    <text evidence="2">The sequence shown here is derived from an EMBL/GenBank/DDBJ whole genome shotgun (WGS) entry which is preliminary data.</text>
</comment>